<dbReference type="PROSITE" id="PS50943">
    <property type="entry name" value="HTH_CROC1"/>
    <property type="match status" value="1"/>
</dbReference>
<organism evidence="2 3">
    <name type="scientific">Aliivibrio fischeri</name>
    <name type="common">Vibrio fischeri</name>
    <dbReference type="NCBI Taxonomy" id="668"/>
    <lineage>
        <taxon>Bacteria</taxon>
        <taxon>Pseudomonadati</taxon>
        <taxon>Pseudomonadota</taxon>
        <taxon>Gammaproteobacteria</taxon>
        <taxon>Vibrionales</taxon>
        <taxon>Vibrionaceae</taxon>
        <taxon>Aliivibrio</taxon>
    </lineage>
</organism>
<evidence type="ECO:0000313" key="3">
    <source>
        <dbReference type="Proteomes" id="UP000321787"/>
    </source>
</evidence>
<dbReference type="InterPro" id="IPR001387">
    <property type="entry name" value="Cro/C1-type_HTH"/>
</dbReference>
<proteinExistence type="predicted"/>
<comment type="caution">
    <text evidence="2">The sequence shown here is derived from an EMBL/GenBank/DDBJ whole genome shotgun (WGS) entry which is preliminary data.</text>
</comment>
<dbReference type="Gene3D" id="1.10.260.40">
    <property type="entry name" value="lambda repressor-like DNA-binding domains"/>
    <property type="match status" value="1"/>
</dbReference>
<dbReference type="EMBL" id="BJTZ01000005">
    <property type="protein sequence ID" value="GEK13194.1"/>
    <property type="molecule type" value="Genomic_DNA"/>
</dbReference>
<gene>
    <name evidence="2" type="ORF">AFI02nite_12300</name>
</gene>
<accession>A0A510UEZ7</accession>
<dbReference type="Proteomes" id="UP000321787">
    <property type="component" value="Unassembled WGS sequence"/>
</dbReference>
<dbReference type="GO" id="GO:0003677">
    <property type="term" value="F:DNA binding"/>
    <property type="evidence" value="ECO:0007669"/>
    <property type="project" value="InterPro"/>
</dbReference>
<reference evidence="2 3" key="1">
    <citation type="submission" date="2019-07" db="EMBL/GenBank/DDBJ databases">
        <title>Whole genome shotgun sequence of Aliivibrio fischeri NBRC 101058.</title>
        <authorList>
            <person name="Hosoyama A."/>
            <person name="Uohara A."/>
            <person name="Ohji S."/>
            <person name="Ichikawa N."/>
        </authorList>
    </citation>
    <scope>NUCLEOTIDE SEQUENCE [LARGE SCALE GENOMIC DNA]</scope>
    <source>
        <strain evidence="2 3">NBRC 101058</strain>
    </source>
</reference>
<dbReference type="Pfam" id="PF01381">
    <property type="entry name" value="HTH_3"/>
    <property type="match status" value="1"/>
</dbReference>
<dbReference type="SUPFAM" id="SSF47413">
    <property type="entry name" value="lambda repressor-like DNA-binding domains"/>
    <property type="match status" value="1"/>
</dbReference>
<dbReference type="SMART" id="SM00530">
    <property type="entry name" value="HTH_XRE"/>
    <property type="match status" value="1"/>
</dbReference>
<dbReference type="AlphaFoldDB" id="A0A510UEZ7"/>
<evidence type="ECO:0000313" key="2">
    <source>
        <dbReference type="EMBL" id="GEK13194.1"/>
    </source>
</evidence>
<feature type="domain" description="HTH cro/C1-type" evidence="1">
    <location>
        <begin position="16"/>
        <end position="70"/>
    </location>
</feature>
<sequence length="97" mass="11137">MSLLWINQIMTIQKRLKALIKEERYSQKTFAEMIGIPLRSLENYISGRQDPGSAVMVKITNHPEFKKYTLWLMTGDSEQGFIQTSPSKATQKKCGIN</sequence>
<name>A0A510UEZ7_ALIFS</name>
<protein>
    <recommendedName>
        <fullName evidence="1">HTH cro/C1-type domain-containing protein</fullName>
    </recommendedName>
</protein>
<evidence type="ECO:0000259" key="1">
    <source>
        <dbReference type="PROSITE" id="PS50943"/>
    </source>
</evidence>
<dbReference type="InterPro" id="IPR010982">
    <property type="entry name" value="Lambda_DNA-bd_dom_sf"/>
</dbReference>
<dbReference type="CDD" id="cd00093">
    <property type="entry name" value="HTH_XRE"/>
    <property type="match status" value="1"/>
</dbReference>